<dbReference type="EMBL" id="JACASE010000006">
    <property type="protein sequence ID" value="KAF6454937.1"/>
    <property type="molecule type" value="Genomic_DNA"/>
</dbReference>
<protein>
    <submittedName>
        <fullName evidence="2">Uncharacterized protein</fullName>
    </submittedName>
</protein>
<sequence length="342" mass="39738">MIREWENGCQKFGKERAKDPKAREWKTTEKKSDSRMSVRTPNTSDSFRDKNFLCCQGDRCPASPLGMWTKFYKSDPRIALGKYSPLEKEILRLGGVHTVASRKFLTYKKEEERKMLKELQLMSRDYKQAMEYKKQQFPSCASCGPQEKMWTAKVIVPPEEFKMPRREKLNISKHIERMQFARALRNKQLLPYVERFRSSSLLSEGGLGPAVGDKAGEDGEEEEEDSRDDAAQEERGKAEDKSTKRQEMKVNVTFKSEERKKCVTYHPNDLKPLFSTKKTERSVTGFTNRNLLPLAEFPGDLMLMNQDFISRGAHLSDVRRANGQEEERVWNDHMGKPASRRY</sequence>
<feature type="region of interest" description="Disordered" evidence="1">
    <location>
        <begin position="1"/>
        <end position="44"/>
    </location>
</feature>
<evidence type="ECO:0000313" key="2">
    <source>
        <dbReference type="EMBL" id="KAF6454937.1"/>
    </source>
</evidence>
<dbReference type="PANTHER" id="PTHR47509">
    <property type="entry name" value="MCG1612"/>
    <property type="match status" value="1"/>
</dbReference>
<evidence type="ECO:0000256" key="1">
    <source>
        <dbReference type="SAM" id="MobiDB-lite"/>
    </source>
</evidence>
<feature type="compositionally biased region" description="Basic and acidic residues" evidence="1">
    <location>
        <begin position="1"/>
        <end position="36"/>
    </location>
</feature>
<accession>A0A7J8G4P3</accession>
<keyword evidence="3" id="KW-1185">Reference proteome</keyword>
<dbReference type="PANTHER" id="PTHR47509:SF1">
    <property type="entry name" value="RIKEN CDNA 4933402N03 GENE"/>
    <property type="match status" value="1"/>
</dbReference>
<gene>
    <name evidence="2" type="ORF">HJG63_001640</name>
</gene>
<comment type="caution">
    <text evidence="2">The sequence shown here is derived from an EMBL/GenBank/DDBJ whole genome shotgun (WGS) entry which is preliminary data.</text>
</comment>
<feature type="region of interest" description="Disordered" evidence="1">
    <location>
        <begin position="204"/>
        <end position="247"/>
    </location>
</feature>
<feature type="compositionally biased region" description="Basic and acidic residues" evidence="1">
    <location>
        <begin position="228"/>
        <end position="247"/>
    </location>
</feature>
<feature type="compositionally biased region" description="Acidic residues" evidence="1">
    <location>
        <begin position="218"/>
        <end position="227"/>
    </location>
</feature>
<organism evidence="2 3">
    <name type="scientific">Rousettus aegyptiacus</name>
    <name type="common">Egyptian fruit bat</name>
    <name type="synonym">Pteropus aegyptiacus</name>
    <dbReference type="NCBI Taxonomy" id="9407"/>
    <lineage>
        <taxon>Eukaryota</taxon>
        <taxon>Metazoa</taxon>
        <taxon>Chordata</taxon>
        <taxon>Craniata</taxon>
        <taxon>Vertebrata</taxon>
        <taxon>Euteleostomi</taxon>
        <taxon>Mammalia</taxon>
        <taxon>Eutheria</taxon>
        <taxon>Laurasiatheria</taxon>
        <taxon>Chiroptera</taxon>
        <taxon>Yinpterochiroptera</taxon>
        <taxon>Pteropodoidea</taxon>
        <taxon>Pteropodidae</taxon>
        <taxon>Rousettinae</taxon>
        <taxon>Rousettus</taxon>
    </lineage>
</organism>
<proteinExistence type="predicted"/>
<dbReference type="OrthoDB" id="9446792at2759"/>
<dbReference type="Proteomes" id="UP000593571">
    <property type="component" value="Unassembled WGS sequence"/>
</dbReference>
<name>A0A7J8G4P3_ROUAE</name>
<dbReference type="AlphaFoldDB" id="A0A7J8G4P3"/>
<evidence type="ECO:0000313" key="3">
    <source>
        <dbReference type="Proteomes" id="UP000593571"/>
    </source>
</evidence>
<reference evidence="2 3" key="1">
    <citation type="journal article" date="2020" name="Nature">
        <title>Six reference-quality genomes reveal evolution of bat adaptations.</title>
        <authorList>
            <person name="Jebb D."/>
            <person name="Huang Z."/>
            <person name="Pippel M."/>
            <person name="Hughes G.M."/>
            <person name="Lavrichenko K."/>
            <person name="Devanna P."/>
            <person name="Winkler S."/>
            <person name="Jermiin L.S."/>
            <person name="Skirmuntt E.C."/>
            <person name="Katzourakis A."/>
            <person name="Burkitt-Gray L."/>
            <person name="Ray D.A."/>
            <person name="Sullivan K.A.M."/>
            <person name="Roscito J.G."/>
            <person name="Kirilenko B.M."/>
            <person name="Davalos L.M."/>
            <person name="Corthals A.P."/>
            <person name="Power M.L."/>
            <person name="Jones G."/>
            <person name="Ransome R.D."/>
            <person name="Dechmann D.K.N."/>
            <person name="Locatelli A.G."/>
            <person name="Puechmaille S.J."/>
            <person name="Fedrigo O."/>
            <person name="Jarvis E.D."/>
            <person name="Hiller M."/>
            <person name="Vernes S.C."/>
            <person name="Myers E.W."/>
            <person name="Teeling E.C."/>
        </authorList>
    </citation>
    <scope>NUCLEOTIDE SEQUENCE [LARGE SCALE GENOMIC DNA]</scope>
    <source>
        <strain evidence="2">MRouAeg1</strain>
        <tissue evidence="2">Muscle</tissue>
    </source>
</reference>
<dbReference type="Pfam" id="PF17658">
    <property type="entry name" value="DUF5520"/>
    <property type="match status" value="1"/>
</dbReference>
<dbReference type="InterPro" id="IPR040721">
    <property type="entry name" value="DUF5520"/>
</dbReference>